<evidence type="ECO:0000256" key="5">
    <source>
        <dbReference type="ARBA" id="ARBA00022840"/>
    </source>
</evidence>
<gene>
    <name evidence="8" type="primary">cmk</name>
    <name evidence="10" type="ORF">GH984_01755</name>
</gene>
<dbReference type="PANTHER" id="PTHR21299:SF2">
    <property type="entry name" value="CYTIDYLATE KINASE"/>
    <property type="match status" value="1"/>
</dbReference>
<keyword evidence="5 8" id="KW-0067">ATP-binding</keyword>
<keyword evidence="4 8" id="KW-0418">Kinase</keyword>
<dbReference type="Gene3D" id="3.40.50.300">
    <property type="entry name" value="P-loop containing nucleotide triphosphate hydrolases"/>
    <property type="match status" value="1"/>
</dbReference>
<dbReference type="InterPro" id="IPR011994">
    <property type="entry name" value="Cytidylate_kinase_dom"/>
</dbReference>
<protein>
    <recommendedName>
        <fullName evidence="8">Cytidylate kinase</fullName>
        <shortName evidence="8">CK</shortName>
        <ecNumber evidence="8">2.7.4.25</ecNumber>
    </recommendedName>
    <alternativeName>
        <fullName evidence="8">Cytidine monophosphate kinase</fullName>
        <shortName evidence="8">CMP kinase</shortName>
    </alternativeName>
</protein>
<evidence type="ECO:0000313" key="11">
    <source>
        <dbReference type="Proteomes" id="UP000433788"/>
    </source>
</evidence>
<reference evidence="10 11" key="1">
    <citation type="submission" date="2019-11" db="EMBL/GenBank/DDBJ databases">
        <authorList>
            <person name="Zhang X.Y."/>
        </authorList>
    </citation>
    <scope>NUCLEOTIDE SEQUENCE [LARGE SCALE GENOMIC DNA]</scope>
    <source>
        <strain evidence="10 11">C176</strain>
    </source>
</reference>
<proteinExistence type="inferred from homology"/>
<dbReference type="Pfam" id="PF02224">
    <property type="entry name" value="Cytidylate_kin"/>
    <property type="match status" value="1"/>
</dbReference>
<evidence type="ECO:0000256" key="4">
    <source>
        <dbReference type="ARBA" id="ARBA00022777"/>
    </source>
</evidence>
<dbReference type="GO" id="GO:0036431">
    <property type="term" value="F:dCMP kinase activity"/>
    <property type="evidence" value="ECO:0007669"/>
    <property type="project" value="InterPro"/>
</dbReference>
<organism evidence="10 11">
    <name type="scientific">Spiribacter salilacus</name>
    <dbReference type="NCBI Taxonomy" id="2664894"/>
    <lineage>
        <taxon>Bacteria</taxon>
        <taxon>Pseudomonadati</taxon>
        <taxon>Pseudomonadota</taxon>
        <taxon>Gammaproteobacteria</taxon>
        <taxon>Chromatiales</taxon>
        <taxon>Ectothiorhodospiraceae</taxon>
        <taxon>Spiribacter</taxon>
    </lineage>
</organism>
<evidence type="ECO:0000256" key="3">
    <source>
        <dbReference type="ARBA" id="ARBA00022741"/>
    </source>
</evidence>
<comment type="caution">
    <text evidence="10">The sequence shown here is derived from an EMBL/GenBank/DDBJ whole genome shotgun (WGS) entry which is preliminary data.</text>
</comment>
<evidence type="ECO:0000256" key="7">
    <source>
        <dbReference type="ARBA" id="ARBA00048478"/>
    </source>
</evidence>
<dbReference type="EMBL" id="WJPP01000001">
    <property type="protein sequence ID" value="MRH77435.1"/>
    <property type="molecule type" value="Genomic_DNA"/>
</dbReference>
<evidence type="ECO:0000256" key="8">
    <source>
        <dbReference type="HAMAP-Rule" id="MF_00238"/>
    </source>
</evidence>
<feature type="binding site" evidence="8">
    <location>
        <begin position="14"/>
        <end position="22"/>
    </location>
    <ligand>
        <name>ATP</name>
        <dbReference type="ChEBI" id="CHEBI:30616"/>
    </ligand>
</feature>
<dbReference type="GO" id="GO:0005524">
    <property type="term" value="F:ATP binding"/>
    <property type="evidence" value="ECO:0007669"/>
    <property type="project" value="UniProtKB-UniRule"/>
</dbReference>
<dbReference type="Proteomes" id="UP000433788">
    <property type="component" value="Unassembled WGS sequence"/>
</dbReference>
<accession>A0A6N7QLR2</accession>
<dbReference type="SUPFAM" id="SSF52540">
    <property type="entry name" value="P-loop containing nucleoside triphosphate hydrolases"/>
    <property type="match status" value="1"/>
</dbReference>
<keyword evidence="3 8" id="KW-0547">Nucleotide-binding</keyword>
<evidence type="ECO:0000313" key="10">
    <source>
        <dbReference type="EMBL" id="MRH77435.1"/>
    </source>
</evidence>
<dbReference type="CDD" id="cd02020">
    <property type="entry name" value="CMPK"/>
    <property type="match status" value="1"/>
</dbReference>
<dbReference type="HAMAP" id="MF_00238">
    <property type="entry name" value="Cytidyl_kinase_type1"/>
    <property type="match status" value="1"/>
</dbReference>
<dbReference type="InterPro" id="IPR003136">
    <property type="entry name" value="Cytidylate_kin"/>
</dbReference>
<evidence type="ECO:0000256" key="6">
    <source>
        <dbReference type="ARBA" id="ARBA00047615"/>
    </source>
</evidence>
<dbReference type="AlphaFoldDB" id="A0A6N7QLR2"/>
<dbReference type="GO" id="GO:0015949">
    <property type="term" value="P:nucleobase-containing small molecule interconversion"/>
    <property type="evidence" value="ECO:0007669"/>
    <property type="project" value="TreeGrafter"/>
</dbReference>
<sequence>MTTATAAPVVTIDGPGGAGKGTVAQAVAARLGWHFLDSGAIYRLLALSAQRAGLDAGQVESLVSVAQAMKIEFPATGAQAGQVLLDGEDVSEAIRSEDCGQFASELATQGLIRHALLERQRQFRQPPGLVADGRDMGTVVFADAPLKFFLTASVEERARRRHKQLMQKGISANLADLLEELKARDARDSKRTVAPLVPAEDATIVDTTDLSADAVIEKVLKAATGCV</sequence>
<evidence type="ECO:0000256" key="2">
    <source>
        <dbReference type="ARBA" id="ARBA00022679"/>
    </source>
</evidence>
<keyword evidence="11" id="KW-1185">Reference proteome</keyword>
<dbReference type="RefSeq" id="WP_153718484.1">
    <property type="nucleotide sequence ID" value="NZ_WJPP01000001.1"/>
</dbReference>
<evidence type="ECO:0000256" key="1">
    <source>
        <dbReference type="ARBA" id="ARBA00009427"/>
    </source>
</evidence>
<comment type="similarity">
    <text evidence="1 8">Belongs to the cytidylate kinase family. Type 1 subfamily.</text>
</comment>
<comment type="subcellular location">
    <subcellularLocation>
        <location evidence="8">Cytoplasm</location>
    </subcellularLocation>
</comment>
<keyword evidence="8" id="KW-0963">Cytoplasm</keyword>
<keyword evidence="2 8" id="KW-0808">Transferase</keyword>
<comment type="catalytic activity">
    <reaction evidence="6 8">
        <text>dCMP + ATP = dCDP + ADP</text>
        <dbReference type="Rhea" id="RHEA:25094"/>
        <dbReference type="ChEBI" id="CHEBI:30616"/>
        <dbReference type="ChEBI" id="CHEBI:57566"/>
        <dbReference type="ChEBI" id="CHEBI:58593"/>
        <dbReference type="ChEBI" id="CHEBI:456216"/>
        <dbReference type="EC" id="2.7.4.25"/>
    </reaction>
</comment>
<dbReference type="NCBIfam" id="TIGR00017">
    <property type="entry name" value="cmk"/>
    <property type="match status" value="1"/>
</dbReference>
<dbReference type="EC" id="2.7.4.25" evidence="8"/>
<dbReference type="GO" id="GO:0005829">
    <property type="term" value="C:cytosol"/>
    <property type="evidence" value="ECO:0007669"/>
    <property type="project" value="TreeGrafter"/>
</dbReference>
<dbReference type="PANTHER" id="PTHR21299">
    <property type="entry name" value="CYTIDYLATE KINASE/PANTOATE-BETA-ALANINE LIGASE"/>
    <property type="match status" value="1"/>
</dbReference>
<dbReference type="InterPro" id="IPR027417">
    <property type="entry name" value="P-loop_NTPase"/>
</dbReference>
<dbReference type="GO" id="GO:0006220">
    <property type="term" value="P:pyrimidine nucleotide metabolic process"/>
    <property type="evidence" value="ECO:0007669"/>
    <property type="project" value="UniProtKB-UniRule"/>
</dbReference>
<feature type="domain" description="Cytidylate kinase" evidence="9">
    <location>
        <begin position="10"/>
        <end position="223"/>
    </location>
</feature>
<name>A0A6N7QLR2_9GAMM</name>
<comment type="catalytic activity">
    <reaction evidence="7 8">
        <text>CMP + ATP = CDP + ADP</text>
        <dbReference type="Rhea" id="RHEA:11600"/>
        <dbReference type="ChEBI" id="CHEBI:30616"/>
        <dbReference type="ChEBI" id="CHEBI:58069"/>
        <dbReference type="ChEBI" id="CHEBI:60377"/>
        <dbReference type="ChEBI" id="CHEBI:456216"/>
        <dbReference type="EC" id="2.7.4.25"/>
    </reaction>
</comment>
<evidence type="ECO:0000259" key="9">
    <source>
        <dbReference type="Pfam" id="PF02224"/>
    </source>
</evidence>